<comment type="similarity">
    <text evidence="1">Belongs to the glycosyl hydrolase 63 family.</text>
</comment>
<organism evidence="5 6">
    <name type="scientific">Microcoleus asticus IPMA8</name>
    <dbReference type="NCBI Taxonomy" id="2563858"/>
    <lineage>
        <taxon>Bacteria</taxon>
        <taxon>Bacillati</taxon>
        <taxon>Cyanobacteriota</taxon>
        <taxon>Cyanophyceae</taxon>
        <taxon>Oscillatoriophycideae</taxon>
        <taxon>Oscillatoriales</taxon>
        <taxon>Microcoleaceae</taxon>
        <taxon>Microcoleus</taxon>
        <taxon>Microcoleus asticus</taxon>
    </lineage>
</organism>
<evidence type="ECO:0000313" key="6">
    <source>
        <dbReference type="Proteomes" id="UP000702425"/>
    </source>
</evidence>
<sequence>MNAEQQRLEENREPDEPWYRWGSYLSDRQWGTVREDYSPDGSAWDYFPHDHARSRAYRWAEDGLGGWCDRHSQLCFGLTLWNRRDPILKERLFGLTNEQGNHGEDVKEYYFYLDNTPTHSYMRWLYKYPQLEFPYTQLVEENAHRHKDRPEFELLDTGVFDDNRYFDVVAEYAKASTDDICIRISITNRGAETASIDVLPSLWFRNTWIWTGNKPQSQLSKVADGVIKANSEKYGDYWLFCDGDHQLLFTENETNSQRLYGAANASPYVKDAFHEYVIHNKQNAVNPNQVGTKAAAWYQLEIGAGQTSVIQLRFTNQYTETPFNAAFADTFSQRQTEADEFYETLTPGLDEDCRNVQRQAFAGLLWSKQFYYYDVHTWLHGDSAEPIPPNQRLTDRNTQWWMLYAEDVISMPDKWEYPWFASWDLAFHCIALALIDGNFAKQQLLLLTGDRTMHPNGQLPAYEWAFSDVNPPVQAWATWRVYKIEEKRVGKGDRKFLERMFHRLMLYFTWWVNRKDLQGQNLFQGGFLGLDNIGLFDRSKPLPTGGYLEQADGTAWMGMFSLNMLAIALELSSEDETYSDMTLKFFEHFLYIANAINHVGHEKIVLWDNEDGFYYDALHLPNGEDVRIKVRSMVGLIPLFAVDTIEPDLLEIVPGLKDKIEWFLNNRPELAQNIACMTSEGEGDRRLLAITSPEALRRILRPLLDEDEFLSPYGIRSVSRYHREHPFIFDWDDTRYQVDYEPAESTSNQFGGNSNWRGPIWFPVNFLLIESLQKFYHYLGDDFKVECPTGSGVMLNLWEVAAYLEQRSIAIFLQNQDGQRPVYGGIAKFQQDPHWRDLILFYEYFHGDNGAGLGASHQTGWTALIAKLIQQVNDKS</sequence>
<keyword evidence="3" id="KW-0326">Glycosidase</keyword>
<dbReference type="PANTHER" id="PTHR10412">
    <property type="entry name" value="MANNOSYL-OLIGOSACCHARIDE GLUCOSIDASE"/>
    <property type="match status" value="1"/>
</dbReference>
<evidence type="ECO:0000256" key="1">
    <source>
        <dbReference type="ARBA" id="ARBA00010833"/>
    </source>
</evidence>
<reference evidence="5 6" key="1">
    <citation type="journal article" date="2020" name="Sci. Rep.">
        <title>A novel cyanobacterial geosmin producer, revising GeoA distribution and dispersion patterns in Bacteria.</title>
        <authorList>
            <person name="Churro C."/>
            <person name="Semedo-Aguiar A.P."/>
            <person name="Silva A.D."/>
            <person name="Pereira-Leal J.B."/>
            <person name="Leite R.B."/>
        </authorList>
    </citation>
    <scope>NUCLEOTIDE SEQUENCE [LARGE SCALE GENOMIC DNA]</scope>
    <source>
        <strain evidence="5 6">IPMA8</strain>
    </source>
</reference>
<accession>A0ABX2D102</accession>
<evidence type="ECO:0000256" key="2">
    <source>
        <dbReference type="ARBA" id="ARBA00022801"/>
    </source>
</evidence>
<name>A0ABX2D102_9CYAN</name>
<keyword evidence="6" id="KW-1185">Reference proteome</keyword>
<dbReference type="InterPro" id="IPR054491">
    <property type="entry name" value="MGH1-like_GH"/>
</dbReference>
<proteinExistence type="inferred from homology"/>
<dbReference type="Pfam" id="PF22422">
    <property type="entry name" value="MGH1-like_GH"/>
    <property type="match status" value="2"/>
</dbReference>
<evidence type="ECO:0000259" key="4">
    <source>
        <dbReference type="Pfam" id="PF22422"/>
    </source>
</evidence>
<dbReference type="InterPro" id="IPR008928">
    <property type="entry name" value="6-hairpin_glycosidase_sf"/>
</dbReference>
<gene>
    <name evidence="5" type="ORF">E5S67_04037</name>
</gene>
<dbReference type="EMBL" id="SRRZ01000080">
    <property type="protein sequence ID" value="NQE36274.1"/>
    <property type="molecule type" value="Genomic_DNA"/>
</dbReference>
<dbReference type="InterPro" id="IPR004888">
    <property type="entry name" value="Glycoside_hydrolase_63"/>
</dbReference>
<dbReference type="PANTHER" id="PTHR10412:SF11">
    <property type="entry name" value="MANNOSYL-OLIGOSACCHARIDE GLUCOSIDASE"/>
    <property type="match status" value="1"/>
</dbReference>
<feature type="domain" description="Mannosylglycerate hydrolase MGH1-like glycoside hydrolase" evidence="4">
    <location>
        <begin position="417"/>
        <end position="523"/>
    </location>
</feature>
<protein>
    <recommendedName>
        <fullName evidence="4">Mannosylglycerate hydrolase MGH1-like glycoside hydrolase domain-containing protein</fullName>
    </recommendedName>
</protein>
<dbReference type="Gene3D" id="1.50.10.10">
    <property type="match status" value="1"/>
</dbReference>
<dbReference type="SUPFAM" id="SSF48208">
    <property type="entry name" value="Six-hairpin glycosidases"/>
    <property type="match status" value="1"/>
</dbReference>
<comment type="caution">
    <text evidence="5">The sequence shown here is derived from an EMBL/GenBank/DDBJ whole genome shotgun (WGS) entry which is preliminary data.</text>
</comment>
<feature type="domain" description="Mannosylglycerate hydrolase MGH1-like glycoside hydrolase" evidence="4">
    <location>
        <begin position="692"/>
        <end position="859"/>
    </location>
</feature>
<dbReference type="RefSeq" id="WP_172190197.1">
    <property type="nucleotide sequence ID" value="NZ_CAWPPK010000297.1"/>
</dbReference>
<dbReference type="Proteomes" id="UP000702425">
    <property type="component" value="Unassembled WGS sequence"/>
</dbReference>
<keyword evidence="2" id="KW-0378">Hydrolase</keyword>
<dbReference type="InterPro" id="IPR012341">
    <property type="entry name" value="6hp_glycosidase-like_sf"/>
</dbReference>
<evidence type="ECO:0000313" key="5">
    <source>
        <dbReference type="EMBL" id="NQE36274.1"/>
    </source>
</evidence>
<evidence type="ECO:0000256" key="3">
    <source>
        <dbReference type="ARBA" id="ARBA00023295"/>
    </source>
</evidence>